<feature type="region of interest" description="Disordered" evidence="2">
    <location>
        <begin position="288"/>
        <end position="340"/>
    </location>
</feature>
<dbReference type="InterPro" id="IPR026371">
    <property type="entry name" value="PGF_CTERM"/>
</dbReference>
<keyword evidence="3" id="KW-1133">Transmembrane helix</keyword>
<dbReference type="GO" id="GO:0005886">
    <property type="term" value="C:plasma membrane"/>
    <property type="evidence" value="ECO:0007669"/>
    <property type="project" value="UniProtKB-SubCell"/>
</dbReference>
<dbReference type="Pfam" id="PF18204">
    <property type="entry name" value="PGF-CTERM"/>
    <property type="match status" value="1"/>
</dbReference>
<dbReference type="Gene3D" id="2.60.40.1120">
    <property type="entry name" value="Carboxypeptidase-like, regulatory domain"/>
    <property type="match status" value="1"/>
</dbReference>
<organism evidence="5 6">
    <name type="scientific">Haloarcula salinisoli</name>
    <dbReference type="NCBI Taxonomy" id="2487746"/>
    <lineage>
        <taxon>Archaea</taxon>
        <taxon>Methanobacteriati</taxon>
        <taxon>Methanobacteriota</taxon>
        <taxon>Stenosarchaea group</taxon>
        <taxon>Halobacteria</taxon>
        <taxon>Halobacteriales</taxon>
        <taxon>Haloarculaceae</taxon>
        <taxon>Haloarcula</taxon>
    </lineage>
</organism>
<dbReference type="GO" id="GO:0030115">
    <property type="term" value="C:S-layer"/>
    <property type="evidence" value="ECO:0007669"/>
    <property type="project" value="UniProtKB-SubCell"/>
</dbReference>
<dbReference type="SUPFAM" id="SSF49464">
    <property type="entry name" value="Carboxypeptidase regulatory domain-like"/>
    <property type="match status" value="1"/>
</dbReference>
<dbReference type="AlphaFoldDB" id="A0A8J8CD42"/>
<dbReference type="InterPro" id="IPR008969">
    <property type="entry name" value="CarboxyPept-like_regulatory"/>
</dbReference>
<keyword evidence="6" id="KW-1185">Reference proteome</keyword>
<dbReference type="InterPro" id="IPR026453">
    <property type="entry name" value="PGF_pre_PGF"/>
</dbReference>
<feature type="compositionally biased region" description="Pro residues" evidence="2">
    <location>
        <begin position="296"/>
        <end position="307"/>
    </location>
</feature>
<feature type="compositionally biased region" description="Acidic residues" evidence="2">
    <location>
        <begin position="120"/>
        <end position="136"/>
    </location>
</feature>
<keyword evidence="1" id="KW-0732">Signal</keyword>
<keyword evidence="3" id="KW-0472">Membrane</keyword>
<dbReference type="NCBIfam" id="TIGR04126">
    <property type="entry name" value="PGF_CTERM"/>
    <property type="match status" value="1"/>
</dbReference>
<evidence type="ECO:0000256" key="1">
    <source>
        <dbReference type="ARBA" id="ARBA00022729"/>
    </source>
</evidence>
<feature type="region of interest" description="Disordered" evidence="2">
    <location>
        <begin position="101"/>
        <end position="152"/>
    </location>
</feature>
<gene>
    <name evidence="5" type="ORF">EGD98_11460</name>
</gene>
<sequence length="363" mass="37048">MLHNSTERRSLRYLVVVVVVLTAFAPATATAVPSPPHEVFGTVTDQNGNAVSDATVTVTGPDGNSYTATTGANGYYEISVPAEEQESGDTLTVSVEGASETTAFASGTSEQLDFSVDADTGGEDGSDPSSPDDDSDAGGGGSVGGGDDGDDVVTVTARISGTNATVPIDGESLSEVGFTSQTNLSATVTITERTGPVAEGPANRTFATGADIEFIFGSSDGVETVRIGVKQSRLDELGVTADQLSIYHLDETTGEWSELDTTVVGQNDLRVVLEAQPDGFSEYAVFATDPGQIEPPGTPTPGTPTPDTPDEDGPTSDGETASEDTPTDDEPEATTDGSGPGFTVVLALLALVAAALLAVRRDD</sequence>
<feature type="domain" description="PGF-CTERM archaeal protein-sorting signal" evidence="4">
    <location>
        <begin position="340"/>
        <end position="361"/>
    </location>
</feature>
<name>A0A8J8CD42_9EURY</name>
<accession>A0A8J8CD42</accession>
<dbReference type="Proteomes" id="UP000783863">
    <property type="component" value="Unassembled WGS sequence"/>
</dbReference>
<feature type="compositionally biased region" description="Gly residues" evidence="2">
    <location>
        <begin position="137"/>
        <end position="146"/>
    </location>
</feature>
<keyword evidence="3" id="KW-0812">Transmembrane</keyword>
<feature type="transmembrane region" description="Helical" evidence="3">
    <location>
        <begin position="341"/>
        <end position="359"/>
    </location>
</feature>
<proteinExistence type="predicted"/>
<comment type="caution">
    <text evidence="5">The sequence shown here is derived from an EMBL/GenBank/DDBJ whole genome shotgun (WGS) entry which is preliminary data.</text>
</comment>
<feature type="compositionally biased region" description="Acidic residues" evidence="2">
    <location>
        <begin position="308"/>
        <end position="333"/>
    </location>
</feature>
<evidence type="ECO:0000313" key="6">
    <source>
        <dbReference type="Proteomes" id="UP000783863"/>
    </source>
</evidence>
<evidence type="ECO:0000256" key="3">
    <source>
        <dbReference type="SAM" id="Phobius"/>
    </source>
</evidence>
<feature type="compositionally biased region" description="Polar residues" evidence="2">
    <location>
        <begin position="101"/>
        <end position="112"/>
    </location>
</feature>
<dbReference type="RefSeq" id="WP_220588506.1">
    <property type="nucleotide sequence ID" value="NZ_RKLQ01000002.1"/>
</dbReference>
<reference evidence="5" key="1">
    <citation type="submission" date="2021-06" db="EMBL/GenBank/DDBJ databases">
        <title>Halomicroarcula sp. F24A a new haloarchaeum isolated from saline soil.</title>
        <authorList>
            <person name="Duran-Viseras A."/>
            <person name="Sanchez-Porro C."/>
            <person name="Ventosa A."/>
        </authorList>
    </citation>
    <scope>NUCLEOTIDE SEQUENCE</scope>
    <source>
        <strain evidence="5">F24A</strain>
    </source>
</reference>
<dbReference type="EMBL" id="RKLQ01000002">
    <property type="protein sequence ID" value="MBX0304285.1"/>
    <property type="molecule type" value="Genomic_DNA"/>
</dbReference>
<dbReference type="Pfam" id="PF13620">
    <property type="entry name" value="CarboxypepD_reg"/>
    <property type="match status" value="1"/>
</dbReference>
<evidence type="ECO:0000313" key="5">
    <source>
        <dbReference type="EMBL" id="MBX0304285.1"/>
    </source>
</evidence>
<evidence type="ECO:0000259" key="4">
    <source>
        <dbReference type="Pfam" id="PF18204"/>
    </source>
</evidence>
<protein>
    <submittedName>
        <fullName evidence="5">PGF-CTERM sorting domain-containing protein</fullName>
    </submittedName>
</protein>
<dbReference type="NCBIfam" id="TIGR04213">
    <property type="entry name" value="PGF_pre_PGF"/>
    <property type="match status" value="1"/>
</dbReference>
<evidence type="ECO:0000256" key="2">
    <source>
        <dbReference type="SAM" id="MobiDB-lite"/>
    </source>
</evidence>